<protein>
    <submittedName>
        <fullName evidence="2">Phosphatidylinositol-glycan biosynthesis class F protein</fullName>
    </submittedName>
</protein>
<organism evidence="1 2">
    <name type="scientific">Panagrolaimus sp. JU765</name>
    <dbReference type="NCBI Taxonomy" id="591449"/>
    <lineage>
        <taxon>Eukaryota</taxon>
        <taxon>Metazoa</taxon>
        <taxon>Ecdysozoa</taxon>
        <taxon>Nematoda</taxon>
        <taxon>Chromadorea</taxon>
        <taxon>Rhabditida</taxon>
        <taxon>Tylenchina</taxon>
        <taxon>Panagrolaimomorpha</taxon>
        <taxon>Panagrolaimoidea</taxon>
        <taxon>Panagrolaimidae</taxon>
        <taxon>Panagrolaimus</taxon>
    </lineage>
</organism>
<accession>A0AC34QGL2</accession>
<name>A0AC34QGL2_9BILA</name>
<evidence type="ECO:0000313" key="1">
    <source>
        <dbReference type="Proteomes" id="UP000887576"/>
    </source>
</evidence>
<dbReference type="Proteomes" id="UP000887576">
    <property type="component" value="Unplaced"/>
</dbReference>
<reference evidence="2" key="1">
    <citation type="submission" date="2022-11" db="UniProtKB">
        <authorList>
            <consortium name="WormBaseParasite"/>
        </authorList>
    </citation>
    <scope>IDENTIFICATION</scope>
</reference>
<evidence type="ECO:0000313" key="2">
    <source>
        <dbReference type="WBParaSite" id="JU765_v2.g16141.t1"/>
    </source>
</evidence>
<proteinExistence type="predicted"/>
<sequence length="106" mass="12151">MSLLTTLPMCFVTSADSSAITELVFEWNPTTKAQFYVLRSTIGTILGAWLGAFVIPLDWDRWWQVWPLPCLFGCSVGFIFGLLEAYIEFRRSPTKRLKFAPKHKAF</sequence>
<dbReference type="WBParaSite" id="JU765_v2.g16141.t1">
    <property type="protein sequence ID" value="JU765_v2.g16141.t1"/>
    <property type="gene ID" value="JU765_v2.g16141"/>
</dbReference>